<name>A0A852U3V3_9ACTN</name>
<organism evidence="2 3">
    <name type="scientific">Spinactinospora alkalitolerans</name>
    <dbReference type="NCBI Taxonomy" id="687207"/>
    <lineage>
        <taxon>Bacteria</taxon>
        <taxon>Bacillati</taxon>
        <taxon>Actinomycetota</taxon>
        <taxon>Actinomycetes</taxon>
        <taxon>Streptosporangiales</taxon>
        <taxon>Nocardiopsidaceae</taxon>
        <taxon>Spinactinospora</taxon>
    </lineage>
</organism>
<dbReference type="PIRSF" id="PIRSF017393">
    <property type="entry name" value="MTase_SAV2177"/>
    <property type="match status" value="1"/>
</dbReference>
<evidence type="ECO:0000256" key="1">
    <source>
        <dbReference type="SAM" id="MobiDB-lite"/>
    </source>
</evidence>
<proteinExistence type="predicted"/>
<accession>A0A852U3V3</accession>
<dbReference type="AlphaFoldDB" id="A0A852U3V3"/>
<sequence length="280" mass="30823">MAHDGEDQREFPRTTQPRFADIDVSTPTTARIYDWMLHGKDNFEADRQAGRAFLEVAPQLRPIAHDNRAWLARVVTCMSTEMGIDQFLDIGSGLPTAENTHQIAQRANPDARVVYVDNDPVVLAHGRAILADNANTTVTTADILDPKAVTDSPDTRRLIDFSRPVGVLLIALTHCLKDEPDPGGLIGQVVDALPSGSYVAYSHIVSTDAEAAEQLTGTVLQATHGRWGRVRRPEEAVAYIERHGLEPVSPGFVDIRTWRTDDPDVPEEPIWEIGGLARKP</sequence>
<evidence type="ECO:0008006" key="4">
    <source>
        <dbReference type="Google" id="ProtNLM"/>
    </source>
</evidence>
<protein>
    <recommendedName>
        <fullName evidence="4">SAM-dependent methyltransferase</fullName>
    </recommendedName>
</protein>
<evidence type="ECO:0000313" key="3">
    <source>
        <dbReference type="Proteomes" id="UP000589036"/>
    </source>
</evidence>
<comment type="caution">
    <text evidence="2">The sequence shown here is derived from an EMBL/GenBank/DDBJ whole genome shotgun (WGS) entry which is preliminary data.</text>
</comment>
<dbReference type="EMBL" id="JACCCC010000001">
    <property type="protein sequence ID" value="NYE50871.1"/>
    <property type="molecule type" value="Genomic_DNA"/>
</dbReference>
<dbReference type="CDD" id="cd02440">
    <property type="entry name" value="AdoMet_MTases"/>
    <property type="match status" value="1"/>
</dbReference>
<dbReference type="InterPro" id="IPR006764">
    <property type="entry name" value="SAM_dep_MeTrfase_SAV2177_type"/>
</dbReference>
<dbReference type="Gene3D" id="3.40.50.150">
    <property type="entry name" value="Vaccinia Virus protein VP39"/>
    <property type="match status" value="1"/>
</dbReference>
<reference evidence="2 3" key="1">
    <citation type="submission" date="2020-07" db="EMBL/GenBank/DDBJ databases">
        <title>Sequencing the genomes of 1000 actinobacteria strains.</title>
        <authorList>
            <person name="Klenk H.-P."/>
        </authorList>
    </citation>
    <scope>NUCLEOTIDE SEQUENCE [LARGE SCALE GENOMIC DNA]</scope>
    <source>
        <strain evidence="2 3">CXB654</strain>
    </source>
</reference>
<evidence type="ECO:0000313" key="2">
    <source>
        <dbReference type="EMBL" id="NYE50871.1"/>
    </source>
</evidence>
<keyword evidence="3" id="KW-1185">Reference proteome</keyword>
<dbReference type="Pfam" id="PF04672">
    <property type="entry name" value="Methyltransf_19"/>
    <property type="match status" value="1"/>
</dbReference>
<dbReference type="SUPFAM" id="SSF53335">
    <property type="entry name" value="S-adenosyl-L-methionine-dependent methyltransferases"/>
    <property type="match status" value="1"/>
</dbReference>
<feature type="compositionally biased region" description="Basic and acidic residues" evidence="1">
    <location>
        <begin position="1"/>
        <end position="12"/>
    </location>
</feature>
<dbReference type="InterPro" id="IPR029063">
    <property type="entry name" value="SAM-dependent_MTases_sf"/>
</dbReference>
<feature type="region of interest" description="Disordered" evidence="1">
    <location>
        <begin position="1"/>
        <end position="23"/>
    </location>
</feature>
<dbReference type="Proteomes" id="UP000589036">
    <property type="component" value="Unassembled WGS sequence"/>
</dbReference>
<dbReference type="RefSeq" id="WP_179646279.1">
    <property type="nucleotide sequence ID" value="NZ_BAAAYY010000005.1"/>
</dbReference>
<gene>
    <name evidence="2" type="ORF">HDA32_005991</name>
</gene>